<organism evidence="2 3">
    <name type="scientific">Oricola thermophila</name>
    <dbReference type="NCBI Taxonomy" id="2742145"/>
    <lineage>
        <taxon>Bacteria</taxon>
        <taxon>Pseudomonadati</taxon>
        <taxon>Pseudomonadota</taxon>
        <taxon>Alphaproteobacteria</taxon>
        <taxon>Hyphomicrobiales</taxon>
        <taxon>Ahrensiaceae</taxon>
        <taxon>Oricola</taxon>
    </lineage>
</organism>
<proteinExistence type="predicted"/>
<dbReference type="KEGG" id="orm:HTY61_05775"/>
<evidence type="ECO:0000313" key="3">
    <source>
        <dbReference type="Proteomes" id="UP000509367"/>
    </source>
</evidence>
<name>A0A6N1VAN5_9HYPH</name>
<reference evidence="2 3" key="1">
    <citation type="submission" date="2020-06" db="EMBL/GenBank/DDBJ databases">
        <title>Oricola thermophila sp. nov. isolated from a tidal sediments.</title>
        <authorList>
            <person name="Kwon K.K."/>
            <person name="Yang S.-H."/>
            <person name="Park M.-J."/>
        </authorList>
    </citation>
    <scope>NUCLEOTIDE SEQUENCE [LARGE SCALE GENOMIC DNA]</scope>
    <source>
        <strain evidence="2 3">MEBiC13590</strain>
    </source>
</reference>
<feature type="signal peptide" evidence="1">
    <location>
        <begin position="1"/>
        <end position="21"/>
    </location>
</feature>
<accession>A0A6N1VAN5</accession>
<feature type="chain" id="PRO_5026831836" description="Secreted protein" evidence="1">
    <location>
        <begin position="22"/>
        <end position="144"/>
    </location>
</feature>
<dbReference type="Proteomes" id="UP000509367">
    <property type="component" value="Chromosome"/>
</dbReference>
<protein>
    <recommendedName>
        <fullName evidence="4">Secreted protein</fullName>
    </recommendedName>
</protein>
<evidence type="ECO:0000256" key="1">
    <source>
        <dbReference type="SAM" id="SignalP"/>
    </source>
</evidence>
<dbReference type="AlphaFoldDB" id="A0A6N1VAN5"/>
<gene>
    <name evidence="2" type="ORF">HTY61_05775</name>
</gene>
<keyword evidence="3" id="KW-1185">Reference proteome</keyword>
<sequence length="144" mass="15261">MAKKFRLLAIAVTLAATSAAAQDGPAGIAFVQAPEQGGGVCMGATPEEGFACAVAQCVEGGAAREDCIRTNWCQPAGWSVDVFVQHREGPHWHEVICGLPTEAAAKATALHVCDRSERDYLIECSAVQIYDPDGKERMQDGATR</sequence>
<dbReference type="RefSeq" id="WP_175275900.1">
    <property type="nucleotide sequence ID" value="NZ_CP054836.1"/>
</dbReference>
<evidence type="ECO:0008006" key="4">
    <source>
        <dbReference type="Google" id="ProtNLM"/>
    </source>
</evidence>
<keyword evidence="1" id="KW-0732">Signal</keyword>
<evidence type="ECO:0000313" key="2">
    <source>
        <dbReference type="EMBL" id="QKV18004.1"/>
    </source>
</evidence>
<dbReference type="EMBL" id="CP054836">
    <property type="protein sequence ID" value="QKV18004.1"/>
    <property type="molecule type" value="Genomic_DNA"/>
</dbReference>